<evidence type="ECO:0000256" key="10">
    <source>
        <dbReference type="ARBA" id="ARBA00048975"/>
    </source>
</evidence>
<dbReference type="Gene3D" id="3.40.50.2000">
    <property type="entry name" value="Glycogen Phosphorylase B"/>
    <property type="match status" value="1"/>
</dbReference>
<name>A0A5C1Q0S8_9BURK</name>
<keyword evidence="5 11" id="KW-0444">Lipid biosynthesis</keyword>
<evidence type="ECO:0000256" key="2">
    <source>
        <dbReference type="ARBA" id="ARBA00007868"/>
    </source>
</evidence>
<protein>
    <recommendedName>
        <fullName evidence="4 11">Lipid-A-disaccharide synthase</fullName>
        <ecNumber evidence="3 11">2.4.1.182</ecNumber>
    </recommendedName>
</protein>
<dbReference type="PANTHER" id="PTHR30372:SF4">
    <property type="entry name" value="LIPID-A-DISACCHARIDE SYNTHASE, MITOCHONDRIAL-RELATED"/>
    <property type="match status" value="1"/>
</dbReference>
<dbReference type="GO" id="GO:0005543">
    <property type="term" value="F:phospholipid binding"/>
    <property type="evidence" value="ECO:0007669"/>
    <property type="project" value="TreeGrafter"/>
</dbReference>
<keyword evidence="8 11" id="KW-0808">Transferase</keyword>
<comment type="similarity">
    <text evidence="2 11">Belongs to the LpxB family.</text>
</comment>
<proteinExistence type="inferred from homology"/>
<evidence type="ECO:0000256" key="11">
    <source>
        <dbReference type="HAMAP-Rule" id="MF_00392"/>
    </source>
</evidence>
<evidence type="ECO:0000256" key="3">
    <source>
        <dbReference type="ARBA" id="ARBA00012687"/>
    </source>
</evidence>
<comment type="pathway">
    <text evidence="11">Bacterial outer membrane biogenesis; LPS lipid A biosynthesis.</text>
</comment>
<dbReference type="EMBL" id="CP035708">
    <property type="protein sequence ID" value="QEN00536.1"/>
    <property type="molecule type" value="Genomic_DNA"/>
</dbReference>
<evidence type="ECO:0000313" key="12">
    <source>
        <dbReference type="EMBL" id="MET3605643.1"/>
    </source>
</evidence>
<evidence type="ECO:0000256" key="7">
    <source>
        <dbReference type="ARBA" id="ARBA00022676"/>
    </source>
</evidence>
<dbReference type="HAMAP" id="MF_00392">
    <property type="entry name" value="LpxB"/>
    <property type="match status" value="1"/>
</dbReference>
<dbReference type="EC" id="2.4.1.182" evidence="3 11"/>
<accession>A0A5C1Q0S8</accession>
<dbReference type="Proteomes" id="UP000323522">
    <property type="component" value="Chromosome"/>
</dbReference>
<dbReference type="PANTHER" id="PTHR30372">
    <property type="entry name" value="LIPID-A-DISACCHARIDE SYNTHASE"/>
    <property type="match status" value="1"/>
</dbReference>
<comment type="function">
    <text evidence="1 11">Condensation of UDP-2,3-diacylglucosamine and 2,3-diacylglucosamine-1-phosphate to form lipid A disaccharide, a precursor of lipid A, a phosphorylated glycolipid that anchors the lipopolysaccharide to the outer membrane of the cell.</text>
</comment>
<organism evidence="13 14">
    <name type="scientific">Sphaerotilus sulfidivorans</name>
    <dbReference type="NCBI Taxonomy" id="639200"/>
    <lineage>
        <taxon>Bacteria</taxon>
        <taxon>Pseudomonadati</taxon>
        <taxon>Pseudomonadota</taxon>
        <taxon>Betaproteobacteria</taxon>
        <taxon>Burkholderiales</taxon>
        <taxon>Sphaerotilaceae</taxon>
        <taxon>Sphaerotilus</taxon>
    </lineage>
</organism>
<evidence type="ECO:0000256" key="8">
    <source>
        <dbReference type="ARBA" id="ARBA00022679"/>
    </source>
</evidence>
<dbReference type="GO" id="GO:0016020">
    <property type="term" value="C:membrane"/>
    <property type="evidence" value="ECO:0007669"/>
    <property type="project" value="GOC"/>
</dbReference>
<reference evidence="13 14" key="1">
    <citation type="submission" date="2019-02" db="EMBL/GenBank/DDBJ databases">
        <title>Complete Genome Sequence and Methylome Analysis of Sphaerotilus natans subsp. sulfidivorans D-507.</title>
        <authorList>
            <person name="Fomenkov A."/>
            <person name="Gridneva E."/>
            <person name="Smolyakov D."/>
            <person name="Dubinina G."/>
            <person name="Vincze T."/>
            <person name="Grabovich M."/>
            <person name="Roberts R.J."/>
        </authorList>
    </citation>
    <scope>NUCLEOTIDE SEQUENCE [LARGE SCALE GENOMIC DNA]</scope>
    <source>
        <strain evidence="13 14">D-507</strain>
    </source>
</reference>
<comment type="catalytic activity">
    <reaction evidence="10 11">
        <text>a lipid X + a UDP-2-N,3-O-bis[(3R)-3-hydroxyacyl]-alpha-D-glucosamine = a lipid A disaccharide + UDP + H(+)</text>
        <dbReference type="Rhea" id="RHEA:67828"/>
        <dbReference type="ChEBI" id="CHEBI:15378"/>
        <dbReference type="ChEBI" id="CHEBI:58223"/>
        <dbReference type="ChEBI" id="CHEBI:137748"/>
        <dbReference type="ChEBI" id="CHEBI:176338"/>
        <dbReference type="ChEBI" id="CHEBI:176343"/>
        <dbReference type="EC" id="2.4.1.182"/>
    </reaction>
</comment>
<dbReference type="GO" id="GO:0008915">
    <property type="term" value="F:lipid-A-disaccharide synthase activity"/>
    <property type="evidence" value="ECO:0007669"/>
    <property type="project" value="UniProtKB-UniRule"/>
</dbReference>
<keyword evidence="9 11" id="KW-0443">Lipid metabolism</keyword>
<keyword evidence="15" id="KW-1185">Reference proteome</keyword>
<dbReference type="InterPro" id="IPR003835">
    <property type="entry name" value="Glyco_trans_19"/>
</dbReference>
<dbReference type="AlphaFoldDB" id="A0A5C1Q0S8"/>
<dbReference type="OrthoDB" id="9801642at2"/>
<dbReference type="NCBIfam" id="TIGR00215">
    <property type="entry name" value="lpxB"/>
    <property type="match status" value="1"/>
</dbReference>
<reference evidence="12 15" key="2">
    <citation type="submission" date="2024-06" db="EMBL/GenBank/DDBJ databases">
        <title>Genomic Encyclopedia of Type Strains, Phase IV (KMG-IV): sequencing the most valuable type-strain genomes for metagenomic binning, comparative biology and taxonomic classification.</title>
        <authorList>
            <person name="Goeker M."/>
        </authorList>
    </citation>
    <scope>NUCLEOTIDE SEQUENCE [LARGE SCALE GENOMIC DNA]</scope>
    <source>
        <strain evidence="12 15">D-501</strain>
    </source>
</reference>
<dbReference type="Pfam" id="PF02684">
    <property type="entry name" value="LpxB"/>
    <property type="match status" value="1"/>
</dbReference>
<evidence type="ECO:0000256" key="5">
    <source>
        <dbReference type="ARBA" id="ARBA00022516"/>
    </source>
</evidence>
<evidence type="ECO:0000313" key="13">
    <source>
        <dbReference type="EMBL" id="QEN00536.1"/>
    </source>
</evidence>
<keyword evidence="7 11" id="KW-0328">Glycosyltransferase</keyword>
<dbReference type="GO" id="GO:0009245">
    <property type="term" value="P:lipid A biosynthetic process"/>
    <property type="evidence" value="ECO:0007669"/>
    <property type="project" value="UniProtKB-UniRule"/>
</dbReference>
<dbReference type="KEGG" id="snn:EWH46_06930"/>
<dbReference type="UniPathway" id="UPA00973"/>
<dbReference type="Proteomes" id="UP001549111">
    <property type="component" value="Unassembled WGS sequence"/>
</dbReference>
<evidence type="ECO:0000256" key="4">
    <source>
        <dbReference type="ARBA" id="ARBA00020902"/>
    </source>
</evidence>
<dbReference type="EMBL" id="JBEPLS010000020">
    <property type="protein sequence ID" value="MET3605643.1"/>
    <property type="molecule type" value="Genomic_DNA"/>
</dbReference>
<dbReference type="RefSeq" id="WP_149503265.1">
    <property type="nucleotide sequence ID" value="NZ_CP035708.1"/>
</dbReference>
<keyword evidence="6 11" id="KW-0441">Lipid A biosynthesis</keyword>
<evidence type="ECO:0000256" key="9">
    <source>
        <dbReference type="ARBA" id="ARBA00023098"/>
    </source>
</evidence>
<gene>
    <name evidence="11 13" type="primary">lpxB</name>
    <name evidence="12" type="ORF">ABIC99_003474</name>
    <name evidence="13" type="ORF">EWH46_06930</name>
</gene>
<sequence>MTMSDPRLGMVAGEPSGDLLAQLLLGGLKQRWPALQSFGLGGPQMQTQGFDAWWNYDLLAVHGYSLELLLRLRRLFALRAELGDRLLKERPDAFIGVDAPDFNLGLEARLKKAGTKTIHFVSPSIWAWRGGRIHKIREAVDHVLCLFPFEPEIYQRAGIAASYVGHPLADAIPLEVPREAARTALGLPLDARVIALLPGSRRGEVRHIAPALLGAAARLAKQNPDLRFVLPAMRGVRDLLDPMVAKFAGQFDLQVLDGRSHEALAACDLTLIASGTATLEAALFKRPMVITYSMHWLSWIRMQGMAYQPWVGLPNILLRGFVVPELLQDSCTPEAVAQAAQQWLDSPSRCEGVGQRFAELHHLLRQDTARRASDAVAQVLGR</sequence>
<dbReference type="SUPFAM" id="SSF53756">
    <property type="entry name" value="UDP-Glycosyltransferase/glycogen phosphorylase"/>
    <property type="match status" value="1"/>
</dbReference>
<evidence type="ECO:0000313" key="15">
    <source>
        <dbReference type="Proteomes" id="UP001549111"/>
    </source>
</evidence>
<evidence type="ECO:0000256" key="6">
    <source>
        <dbReference type="ARBA" id="ARBA00022556"/>
    </source>
</evidence>
<evidence type="ECO:0000313" key="14">
    <source>
        <dbReference type="Proteomes" id="UP000323522"/>
    </source>
</evidence>
<evidence type="ECO:0000256" key="1">
    <source>
        <dbReference type="ARBA" id="ARBA00002056"/>
    </source>
</evidence>